<dbReference type="EMBL" id="JADQDC010000005">
    <property type="protein sequence ID" value="MBF9151257.1"/>
    <property type="molecule type" value="Genomic_DNA"/>
</dbReference>
<proteinExistence type="predicted"/>
<accession>A0ABS0HG87</accession>
<name>A0ABS0HG87_9SPHN</name>
<sequence length="239" mass="25762">MNEDVMESRAKLLLGTVSAHAGLFAAVVPALVGVDYLAGLSFYRGHLRAFNLRGAITPDLYSVLAVGPLGLAIVGCTYAIVYSISRFLRPLATVLPQSWLAGVKGQIVVGSGTRAGRTIWLFYGATLVLYSLYVLPGFYAGVVASIERREVCEAECSELLTVKGRFRGEIVEADSERAALLTSSDEVVLLKWDDVLHIKKVRIEKKQANAQTRPNQAMPASTLPVRGTSKPVDGRASNP</sequence>
<reference evidence="3 4" key="1">
    <citation type="submission" date="2020-11" db="EMBL/GenBank/DDBJ databases">
        <title>The genome sequence of Novosphingobium sp. 1Y9A.</title>
        <authorList>
            <person name="Liu Y."/>
        </authorList>
    </citation>
    <scope>NUCLEOTIDE SEQUENCE [LARGE SCALE GENOMIC DNA]</scope>
    <source>
        <strain evidence="3 4">1Y9A</strain>
    </source>
</reference>
<evidence type="ECO:0000313" key="4">
    <source>
        <dbReference type="Proteomes" id="UP000600799"/>
    </source>
</evidence>
<gene>
    <name evidence="3" type="ORF">I2488_09615</name>
</gene>
<dbReference type="RefSeq" id="WP_196275576.1">
    <property type="nucleotide sequence ID" value="NZ_JADQDC010000005.1"/>
</dbReference>
<feature type="transmembrane region" description="Helical" evidence="2">
    <location>
        <begin position="12"/>
        <end position="40"/>
    </location>
</feature>
<evidence type="ECO:0000313" key="3">
    <source>
        <dbReference type="EMBL" id="MBF9151257.1"/>
    </source>
</evidence>
<feature type="transmembrane region" description="Helical" evidence="2">
    <location>
        <begin position="120"/>
        <end position="142"/>
    </location>
</feature>
<dbReference type="Proteomes" id="UP000600799">
    <property type="component" value="Unassembled WGS sequence"/>
</dbReference>
<feature type="compositionally biased region" description="Polar residues" evidence="1">
    <location>
        <begin position="208"/>
        <end position="219"/>
    </location>
</feature>
<comment type="caution">
    <text evidence="3">The sequence shown here is derived from an EMBL/GenBank/DDBJ whole genome shotgun (WGS) entry which is preliminary data.</text>
</comment>
<feature type="region of interest" description="Disordered" evidence="1">
    <location>
        <begin position="207"/>
        <end position="239"/>
    </location>
</feature>
<keyword evidence="2" id="KW-0812">Transmembrane</keyword>
<keyword evidence="2" id="KW-1133">Transmembrane helix</keyword>
<feature type="transmembrane region" description="Helical" evidence="2">
    <location>
        <begin position="60"/>
        <end position="81"/>
    </location>
</feature>
<organism evidence="3 4">
    <name type="scientific">Novosphingobium jiangmenense</name>
    <dbReference type="NCBI Taxonomy" id="2791981"/>
    <lineage>
        <taxon>Bacteria</taxon>
        <taxon>Pseudomonadati</taxon>
        <taxon>Pseudomonadota</taxon>
        <taxon>Alphaproteobacteria</taxon>
        <taxon>Sphingomonadales</taxon>
        <taxon>Sphingomonadaceae</taxon>
        <taxon>Novosphingobium</taxon>
    </lineage>
</organism>
<protein>
    <recommendedName>
        <fullName evidence="5">NfeD-like C-terminal domain-containing protein</fullName>
    </recommendedName>
</protein>
<evidence type="ECO:0000256" key="2">
    <source>
        <dbReference type="SAM" id="Phobius"/>
    </source>
</evidence>
<keyword evidence="4" id="KW-1185">Reference proteome</keyword>
<evidence type="ECO:0008006" key="5">
    <source>
        <dbReference type="Google" id="ProtNLM"/>
    </source>
</evidence>
<evidence type="ECO:0000256" key="1">
    <source>
        <dbReference type="SAM" id="MobiDB-lite"/>
    </source>
</evidence>
<keyword evidence="2" id="KW-0472">Membrane</keyword>